<dbReference type="CDD" id="cd05399">
    <property type="entry name" value="NT_Rel-Spo_like"/>
    <property type="match status" value="1"/>
</dbReference>
<dbReference type="AlphaFoldDB" id="V2Y9U2"/>
<dbReference type="SUPFAM" id="SSF81301">
    <property type="entry name" value="Nucleotidyltransferase"/>
    <property type="match status" value="1"/>
</dbReference>
<protein>
    <submittedName>
        <fullName evidence="3">RelA/SpoT domain protein</fullName>
    </submittedName>
</protein>
<name>V2Y9U2_9FIRM</name>
<dbReference type="InterPro" id="IPR043519">
    <property type="entry name" value="NT_sf"/>
</dbReference>
<dbReference type="STRING" id="592026.GCWU0000282_000155"/>
<reference evidence="3 4" key="1">
    <citation type="submission" date="2013-06" db="EMBL/GenBank/DDBJ databases">
        <authorList>
            <person name="Weinstock G."/>
            <person name="Sodergren E."/>
            <person name="Clifton S."/>
            <person name="Fulton L."/>
            <person name="Fulton B."/>
            <person name="Courtney L."/>
            <person name="Fronick C."/>
            <person name="Harrison M."/>
            <person name="Strong C."/>
            <person name="Farmer C."/>
            <person name="Delahaunty K."/>
            <person name="Markovic C."/>
            <person name="Hall O."/>
            <person name="Minx P."/>
            <person name="Tomlinson C."/>
            <person name="Mitreva M."/>
            <person name="Nelson J."/>
            <person name="Hou S."/>
            <person name="Wollam A."/>
            <person name="Pepin K.H."/>
            <person name="Johnson M."/>
            <person name="Bhonagiri V."/>
            <person name="Nash W.E."/>
            <person name="Warren W."/>
            <person name="Chinwalla A."/>
            <person name="Mardis E.R."/>
            <person name="Wilson R.K."/>
        </authorList>
    </citation>
    <scope>NUCLEOTIDE SEQUENCE [LARGE SCALE GENOMIC DNA]</scope>
    <source>
        <strain evidence="3 4">ATCC 51271</strain>
    </source>
</reference>
<evidence type="ECO:0000259" key="2">
    <source>
        <dbReference type="SMART" id="SM00954"/>
    </source>
</evidence>
<dbReference type="Gene3D" id="3.30.460.10">
    <property type="entry name" value="Beta Polymerase, domain 2"/>
    <property type="match status" value="1"/>
</dbReference>
<keyword evidence="4" id="KW-1185">Reference proteome</keyword>
<dbReference type="eggNOG" id="COG2357">
    <property type="taxonomic scope" value="Bacteria"/>
</dbReference>
<dbReference type="SMART" id="SM00954">
    <property type="entry name" value="RelA_SpoT"/>
    <property type="match status" value="1"/>
</dbReference>
<dbReference type="InterPro" id="IPR007685">
    <property type="entry name" value="RelA_SpoT"/>
</dbReference>
<dbReference type="Gene3D" id="1.10.287.860">
    <property type="entry name" value="Nucleotidyltransferase"/>
    <property type="match status" value="1"/>
</dbReference>
<organism evidence="3 4">
    <name type="scientific">Catonella morbi ATCC 51271</name>
    <dbReference type="NCBI Taxonomy" id="592026"/>
    <lineage>
        <taxon>Bacteria</taxon>
        <taxon>Bacillati</taxon>
        <taxon>Bacillota</taxon>
        <taxon>Clostridia</taxon>
        <taxon>Lachnospirales</taxon>
        <taxon>Lachnospiraceae</taxon>
        <taxon>Catonella</taxon>
    </lineage>
</organism>
<evidence type="ECO:0000313" key="3">
    <source>
        <dbReference type="EMBL" id="ESL04441.1"/>
    </source>
</evidence>
<comment type="caution">
    <text evidence="3">The sequence shown here is derived from an EMBL/GenBank/DDBJ whole genome shotgun (WGS) entry which is preliminary data.</text>
</comment>
<evidence type="ECO:0000256" key="1">
    <source>
        <dbReference type="ARBA" id="ARBA00004976"/>
    </source>
</evidence>
<proteinExistence type="predicted"/>
<dbReference type="InterPro" id="IPR052366">
    <property type="entry name" value="GTP_Pyrophosphokinase"/>
</dbReference>
<dbReference type="GO" id="GO:0015970">
    <property type="term" value="P:guanosine tetraphosphate biosynthetic process"/>
    <property type="evidence" value="ECO:0007669"/>
    <property type="project" value="UniProtKB-UniPathway"/>
</dbReference>
<dbReference type="Proteomes" id="UP000018227">
    <property type="component" value="Unassembled WGS sequence"/>
</dbReference>
<comment type="pathway">
    <text evidence="1">Purine metabolism; ppGpp biosynthesis; ppGpp from GTP: step 1/2.</text>
</comment>
<sequence>MKVGLSMETKMWSEFLAPYRLAVDELVVKLNHIIEDYRAMGQYSPIEQVIGRVKRISSIIEKAQKKGIPLYDIENRIEDIAGIRIICQFEDDIANVIKMIKKRSDLVVHEEKDYISNQKRSGYRSYHIIASYNVETLTGKKTVKVEIQVRTLAMNFWAIIEHSLQYKYKGNMPENVSKRLKNSAAAIVQLDTEMSAIRNEIVDAQNSFRIKASIVSQILNNIQNLYKVANDREVTKIQKEFYDIYATGDLNTLIKFSKELDTISEGYHSQSLPERNL</sequence>
<dbReference type="PANTHER" id="PTHR47837:SF2">
    <property type="entry name" value="GTP PYROPHOSPHOKINASE YWAC"/>
    <property type="match status" value="1"/>
</dbReference>
<gene>
    <name evidence="3" type="ORF">GCWU0000282_000155</name>
</gene>
<feature type="domain" description="RelA/SpoT" evidence="2">
    <location>
        <begin position="51"/>
        <end position="172"/>
    </location>
</feature>
<dbReference type="Pfam" id="PF04607">
    <property type="entry name" value="RelA_SpoT"/>
    <property type="match status" value="1"/>
</dbReference>
<dbReference type="EMBL" id="ACIL03000003">
    <property type="protein sequence ID" value="ESL04441.1"/>
    <property type="molecule type" value="Genomic_DNA"/>
</dbReference>
<dbReference type="HOGENOM" id="CLU_077095_2_0_9"/>
<dbReference type="PANTHER" id="PTHR47837">
    <property type="entry name" value="GTP PYROPHOSPHOKINASE YJBM"/>
    <property type="match status" value="1"/>
</dbReference>
<accession>V2Y9U2</accession>
<evidence type="ECO:0000313" key="4">
    <source>
        <dbReference type="Proteomes" id="UP000018227"/>
    </source>
</evidence>
<dbReference type="UniPathway" id="UPA00908">
    <property type="reaction ID" value="UER00884"/>
</dbReference>